<dbReference type="PANTHER" id="PTHR13026">
    <property type="entry name" value="NNP-1 PROTEIN NOVEL NUCLEAR PROTEIN 1 NOP52"/>
    <property type="match status" value="1"/>
</dbReference>
<gene>
    <name evidence="6" type="ORF">F0562_030835</name>
</gene>
<keyword evidence="4" id="KW-0539">Nucleus</keyword>
<dbReference type="EMBL" id="CM018040">
    <property type="protein sequence ID" value="KAA8535845.1"/>
    <property type="molecule type" value="Genomic_DNA"/>
</dbReference>
<comment type="similarity">
    <text evidence="2">Belongs to the RRP1 family.</text>
</comment>
<keyword evidence="7" id="KW-1185">Reference proteome</keyword>
<feature type="region of interest" description="Disordered" evidence="5">
    <location>
        <begin position="433"/>
        <end position="470"/>
    </location>
</feature>
<evidence type="ECO:0000256" key="5">
    <source>
        <dbReference type="SAM" id="MobiDB-lite"/>
    </source>
</evidence>
<evidence type="ECO:0000256" key="1">
    <source>
        <dbReference type="ARBA" id="ARBA00004123"/>
    </source>
</evidence>
<dbReference type="Proteomes" id="UP000325577">
    <property type="component" value="Linkage Group LG17"/>
</dbReference>
<dbReference type="GO" id="GO:0005634">
    <property type="term" value="C:nucleus"/>
    <property type="evidence" value="ECO:0007669"/>
    <property type="project" value="UniProtKB-SubCell"/>
</dbReference>
<dbReference type="InterPro" id="IPR010301">
    <property type="entry name" value="RRP1"/>
</dbReference>
<protein>
    <submittedName>
        <fullName evidence="6">Uncharacterized protein</fullName>
    </submittedName>
</protein>
<dbReference type="GO" id="GO:0030688">
    <property type="term" value="C:preribosome, small subunit precursor"/>
    <property type="evidence" value="ECO:0007669"/>
    <property type="project" value="InterPro"/>
</dbReference>
<dbReference type="PANTHER" id="PTHR13026:SF0">
    <property type="entry name" value="RIBOSOMAL RNA PROCESSING 1B"/>
    <property type="match status" value="1"/>
</dbReference>
<comment type="subcellular location">
    <subcellularLocation>
        <location evidence="1">Nucleus</location>
    </subcellularLocation>
</comment>
<dbReference type="AlphaFoldDB" id="A0A5J5AXK2"/>
<evidence type="ECO:0000313" key="7">
    <source>
        <dbReference type="Proteomes" id="UP000325577"/>
    </source>
</evidence>
<sequence length="470" mass="52662">MEGAPVPLPAGTSLIKHLASCNKATRDKALKLLKIWLPLQSQVSDEDMKKLWKGLFYCIWHADKAPVQSELINRLSSLLLTLDLPVSVHYFSAFLLTMRREWTGIDALRLDKFYLLIRRFLRSFFLLLKRNSWDSELSRRLMTVLEERVFFADDKFLGNGVNYHIASVFLEELKHFLPVKFETLVVIFQPFLSVMVKSQDKVLVGKVKSNMFDVLLKTGKSLLECKKLENSVDDFGDETGNRRVLFSLHEEFLRLEKDLESSGIKISIPEVKVDDDDEVPKLIPIVIADTEVRSSEVVLQTAKVSLEGVDASAFDKKEDISSENGGNLSNGWCSDGNQINLSESVISNLQMQFEKVAAEVGLDKDGRSLCASDKLSINGSVSKKRKRVQTKVGQDSCKTDLSGQGDAGAEASAKSVQKSSKKVRFSMKNNLVWKPHSPLPPQNLRLPPSVTPRGSALKKGLPPDFRHLEA</sequence>
<reference evidence="6 7" key="1">
    <citation type="submission" date="2019-09" db="EMBL/GenBank/DDBJ databases">
        <title>A chromosome-level genome assembly of the Chinese tupelo Nyssa sinensis.</title>
        <authorList>
            <person name="Yang X."/>
            <person name="Kang M."/>
            <person name="Yang Y."/>
            <person name="Xiong H."/>
            <person name="Wang M."/>
            <person name="Zhang Z."/>
            <person name="Wang Z."/>
            <person name="Wu H."/>
            <person name="Ma T."/>
            <person name="Liu J."/>
            <person name="Xi Z."/>
        </authorList>
    </citation>
    <scope>NUCLEOTIDE SEQUENCE [LARGE SCALE GENOMIC DNA]</scope>
    <source>
        <strain evidence="6">J267</strain>
        <tissue evidence="6">Leaf</tissue>
    </source>
</reference>
<evidence type="ECO:0000256" key="3">
    <source>
        <dbReference type="ARBA" id="ARBA00022552"/>
    </source>
</evidence>
<accession>A0A5J5AXK2</accession>
<evidence type="ECO:0000256" key="4">
    <source>
        <dbReference type="ARBA" id="ARBA00023242"/>
    </source>
</evidence>
<organism evidence="6 7">
    <name type="scientific">Nyssa sinensis</name>
    <dbReference type="NCBI Taxonomy" id="561372"/>
    <lineage>
        <taxon>Eukaryota</taxon>
        <taxon>Viridiplantae</taxon>
        <taxon>Streptophyta</taxon>
        <taxon>Embryophyta</taxon>
        <taxon>Tracheophyta</taxon>
        <taxon>Spermatophyta</taxon>
        <taxon>Magnoliopsida</taxon>
        <taxon>eudicotyledons</taxon>
        <taxon>Gunneridae</taxon>
        <taxon>Pentapetalae</taxon>
        <taxon>asterids</taxon>
        <taxon>Cornales</taxon>
        <taxon>Nyssaceae</taxon>
        <taxon>Nyssa</taxon>
    </lineage>
</organism>
<dbReference type="Pfam" id="PF05997">
    <property type="entry name" value="Nop52"/>
    <property type="match status" value="1"/>
</dbReference>
<evidence type="ECO:0000256" key="2">
    <source>
        <dbReference type="ARBA" id="ARBA00006374"/>
    </source>
</evidence>
<evidence type="ECO:0000313" key="6">
    <source>
        <dbReference type="EMBL" id="KAA8535845.1"/>
    </source>
</evidence>
<name>A0A5J5AXK2_9ASTE</name>
<dbReference type="OrthoDB" id="2019504at2759"/>
<keyword evidence="3" id="KW-0698">rRNA processing</keyword>
<feature type="region of interest" description="Disordered" evidence="5">
    <location>
        <begin position="386"/>
        <end position="421"/>
    </location>
</feature>
<dbReference type="GO" id="GO:0006364">
    <property type="term" value="P:rRNA processing"/>
    <property type="evidence" value="ECO:0007669"/>
    <property type="project" value="UniProtKB-KW"/>
</dbReference>
<proteinExistence type="inferred from homology"/>